<evidence type="ECO:0000313" key="3">
    <source>
        <dbReference type="EMBL" id="RBW70992.1"/>
    </source>
</evidence>
<sequence length="336" mass="38357">MIFASDLDRTLIYSKKSMALPNDQSVKYRLVETLDGKEISYMSEEAISLLSDLNKELTFIPVTTRTIEQFKRIKIFQNEICPTFAVTTNGASILEDGKLDEEWQTKIIKDVTDNCLTSYDFLNEFQQIANDEWVLSNKMADNIFSYCILDEAKIPEKELHTFGEWGKSQGWTVSRQGRKLYFIPHPVNKGAALQYLKEKLNHPYTFAAGDSYLDYSLLLQAHRSFIPQHGQLMSQLIEESHIKPTIQKGILASEEMLQNVLDYYFGSTLNLNDSNLLSAVEACKMWSIDSSTLRKRVKDFPEGTIRKFGNSYVVTKQGMETVFGVPESNQKTSLST</sequence>
<dbReference type="InterPro" id="IPR045403">
    <property type="entry name" value="HTH_59_Firmicutes_type"/>
</dbReference>
<dbReference type="EMBL" id="QOCW01000002">
    <property type="protein sequence ID" value="RBW70992.1"/>
    <property type="molecule type" value="Genomic_DNA"/>
</dbReference>
<dbReference type="Proteomes" id="UP000253314">
    <property type="component" value="Unassembled WGS sequence"/>
</dbReference>
<gene>
    <name evidence="3" type="ORF">DS031_03085</name>
</gene>
<dbReference type="SUPFAM" id="SSF56784">
    <property type="entry name" value="HAD-like"/>
    <property type="match status" value="1"/>
</dbReference>
<comment type="caution">
    <text evidence="3">The sequence shown here is derived from an EMBL/GenBank/DDBJ whole genome shotgun (WGS) entry which is preliminary data.</text>
</comment>
<evidence type="ECO:0000259" key="2">
    <source>
        <dbReference type="Pfam" id="PF20038"/>
    </source>
</evidence>
<name>A0A366XXX5_9BACI</name>
<dbReference type="Pfam" id="PF20038">
    <property type="entry name" value="HTH_59"/>
    <property type="match status" value="1"/>
</dbReference>
<protein>
    <submittedName>
        <fullName evidence="3">Haloacid dehalogenase</fullName>
    </submittedName>
</protein>
<dbReference type="InterPro" id="IPR036412">
    <property type="entry name" value="HAD-like_sf"/>
</dbReference>
<dbReference type="InterPro" id="IPR006380">
    <property type="entry name" value="SPP-like_dom"/>
</dbReference>
<dbReference type="OrthoDB" id="1666512at2"/>
<dbReference type="AlphaFoldDB" id="A0A366XXX5"/>
<dbReference type="Gene3D" id="3.40.50.1000">
    <property type="entry name" value="HAD superfamily/HAD-like"/>
    <property type="match status" value="2"/>
</dbReference>
<keyword evidence="4" id="KW-1185">Reference proteome</keyword>
<feature type="domain" description="Sucrose phosphatase-like" evidence="1">
    <location>
        <begin position="48"/>
        <end position="226"/>
    </location>
</feature>
<feature type="domain" description="Helix-turn-helix" evidence="2">
    <location>
        <begin position="274"/>
        <end position="324"/>
    </location>
</feature>
<evidence type="ECO:0000259" key="1">
    <source>
        <dbReference type="Pfam" id="PF05116"/>
    </source>
</evidence>
<organism evidence="3 4">
    <name type="scientific">Bacillus taeanensis</name>
    <dbReference type="NCBI Taxonomy" id="273032"/>
    <lineage>
        <taxon>Bacteria</taxon>
        <taxon>Bacillati</taxon>
        <taxon>Bacillota</taxon>
        <taxon>Bacilli</taxon>
        <taxon>Bacillales</taxon>
        <taxon>Bacillaceae</taxon>
        <taxon>Bacillus</taxon>
    </lineage>
</organism>
<proteinExistence type="predicted"/>
<evidence type="ECO:0000313" key="4">
    <source>
        <dbReference type="Proteomes" id="UP000253314"/>
    </source>
</evidence>
<dbReference type="Pfam" id="PF05116">
    <property type="entry name" value="S6PP"/>
    <property type="match status" value="1"/>
</dbReference>
<accession>A0A366XXX5</accession>
<dbReference type="InterPro" id="IPR023214">
    <property type="entry name" value="HAD_sf"/>
</dbReference>
<dbReference type="GO" id="GO:0003824">
    <property type="term" value="F:catalytic activity"/>
    <property type="evidence" value="ECO:0007669"/>
    <property type="project" value="UniProtKB-ARBA"/>
</dbReference>
<dbReference type="RefSeq" id="WP_113804472.1">
    <property type="nucleotide sequence ID" value="NZ_QOCW01000002.1"/>
</dbReference>
<reference evidence="3 4" key="1">
    <citation type="submission" date="2018-07" db="EMBL/GenBank/DDBJ databases">
        <title>Lottiidibacillus patelloidae gen. nov., sp. nov., isolated from the intestinal tract of a marine limpet and the reclassification of B. taeanensis BH030017T, B. algicola KMM 3737T and B. hwajinpoensis SW-72T as genus Lottiidibacillus.</title>
        <authorList>
            <person name="Liu R."/>
            <person name="Huang Z."/>
        </authorList>
    </citation>
    <scope>NUCLEOTIDE SEQUENCE [LARGE SCALE GENOMIC DNA]</scope>
    <source>
        <strain evidence="3 4">BH030017</strain>
    </source>
</reference>